<dbReference type="EMBL" id="MN740612">
    <property type="protein sequence ID" value="QHU35818.1"/>
    <property type="molecule type" value="Genomic_DNA"/>
</dbReference>
<reference evidence="1" key="1">
    <citation type="journal article" date="2020" name="Nature">
        <title>Giant virus diversity and host interactions through global metagenomics.</title>
        <authorList>
            <person name="Schulz F."/>
            <person name="Roux S."/>
            <person name="Paez-Espino D."/>
            <person name="Jungbluth S."/>
            <person name="Walsh D.A."/>
            <person name="Denef V.J."/>
            <person name="McMahon K.D."/>
            <person name="Konstantinidis K.T."/>
            <person name="Eloe-Fadrosh E.A."/>
            <person name="Kyrpides N.C."/>
            <person name="Woyke T."/>
        </authorList>
    </citation>
    <scope>NUCLEOTIDE SEQUENCE</scope>
    <source>
        <strain evidence="1">GVMAG-S-1035085-51</strain>
    </source>
</reference>
<dbReference type="InterPro" id="IPR023366">
    <property type="entry name" value="ATP_synth_asu-like_sf"/>
</dbReference>
<sequence>MDKELTSNYFILQKHTSKQSLSPQNIPNNIQKESQSIGYGPQEYLHSKALHRGYDTSNKEKVILRKQNDQQEKHTQYRVSRVNIDSRYRNIETKNILDDSIMYLNDNPLILQPNSNIVRIINNNHGYQREDKIVLQGVQSYFTNLRNGLTFINQSNYIRINHINHNQVSTANTDITNQYIVISGVIGNSIKNTSLQNIPINEINKKHQIYFKRTNSDIPNANFYYIKIDTVADSDFDYNLTDINVYFLQLAGIPLNELNANYPVSINQLNGYHIVTNIVDKNTFEITTSSPSNTVSNINVGGDRCWVARVNDFIEGYPNNNYYKISLKKTFYNVKKIKLISSEFPNTERVIKNYPDSKKNNTLYWQLSDDGNQIYSIEITPGNYTISTLKEEIETKMSKIERQTLIFLNSNIPNKNYYYKYNIIPEVSIKSETDVFSLKIYENIIIQKPFTVINSIATDGFQRVRVFHPNHKLTPNDIIIIENASGTDNVPSEILNNSHIIEVVLDKDNYQIKLPQYNTLESEVTNGGSAVSIKYLIKFRLLFDKSNTIGRILGFNKVGEANSISAFDKEITNNSPYENSLIFPQNNIINLSGDNYILMSSPLFKESYSSGPIDDVFAKLLLASDPGTIMYNQFVQLGEDFNIPINSLSEFEVSFYDPMGELFYFNNIEHSYTLEIYEDISQN</sequence>
<organism evidence="1">
    <name type="scientific">viral metagenome</name>
    <dbReference type="NCBI Taxonomy" id="1070528"/>
    <lineage>
        <taxon>unclassified sequences</taxon>
        <taxon>metagenomes</taxon>
        <taxon>organismal metagenomes</taxon>
    </lineage>
</organism>
<evidence type="ECO:0000313" key="1">
    <source>
        <dbReference type="EMBL" id="QHU35818.1"/>
    </source>
</evidence>
<proteinExistence type="predicted"/>
<protein>
    <submittedName>
        <fullName evidence="1">Uncharacterized protein</fullName>
    </submittedName>
</protein>
<accession>A0A6C0M0J6</accession>
<name>A0A6C0M0J6_9ZZZZ</name>
<dbReference type="AlphaFoldDB" id="A0A6C0M0J6"/>
<dbReference type="Gene3D" id="2.40.30.20">
    <property type="match status" value="1"/>
</dbReference>